<evidence type="ECO:0000256" key="9">
    <source>
        <dbReference type="ARBA" id="ARBA00023316"/>
    </source>
</evidence>
<keyword evidence="7 14" id="KW-0456">Lyase</keyword>
<keyword evidence="12" id="KW-0732">Signal</keyword>
<feature type="chain" id="PRO_5039112264" description="Probable pectate lyase C" evidence="12">
    <location>
        <begin position="44"/>
        <end position="575"/>
    </location>
</feature>
<dbReference type="PROSITE" id="PS00018">
    <property type="entry name" value="EF_HAND_1"/>
    <property type="match status" value="1"/>
</dbReference>
<dbReference type="InterPro" id="IPR012334">
    <property type="entry name" value="Pectin_lyas_fold"/>
</dbReference>
<evidence type="ECO:0000256" key="1">
    <source>
        <dbReference type="ARBA" id="ARBA00000695"/>
    </source>
</evidence>
<dbReference type="SUPFAM" id="SSF63446">
    <property type="entry name" value="Type I dockerin domain"/>
    <property type="match status" value="1"/>
</dbReference>
<dbReference type="GO" id="GO:0071555">
    <property type="term" value="P:cell wall organization"/>
    <property type="evidence" value="ECO:0007669"/>
    <property type="project" value="UniProtKB-KW"/>
</dbReference>
<comment type="similarity">
    <text evidence="2">Belongs to the polysaccharide lyase 1 family.</text>
</comment>
<comment type="function">
    <text evidence="11">Pectinolytic enzyme consist of four classes of enzymes: pectin lyase, polygalacturonase, pectin methylesterase and rhamnogalacturonase. Among pectinolytic enzymes, pectin lyase is the most important in depolymerization of pectin, since it cleaves internal glycosidic bonds of highly methylated pectins. Favors pectate, the anion, over pectin, the methyl ester.</text>
</comment>
<evidence type="ECO:0000256" key="6">
    <source>
        <dbReference type="ARBA" id="ARBA00023180"/>
    </source>
</evidence>
<feature type="signal peptide" evidence="12">
    <location>
        <begin position="1"/>
        <end position="43"/>
    </location>
</feature>
<accession>A0A173MZS7</accession>
<evidence type="ECO:0000256" key="3">
    <source>
        <dbReference type="ARBA" id="ARBA00012272"/>
    </source>
</evidence>
<evidence type="ECO:0000256" key="10">
    <source>
        <dbReference type="ARBA" id="ARBA00023326"/>
    </source>
</evidence>
<evidence type="ECO:0000259" key="13">
    <source>
        <dbReference type="PROSITE" id="PS51766"/>
    </source>
</evidence>
<dbReference type="InterPro" id="IPR016134">
    <property type="entry name" value="Dockerin_dom"/>
</dbReference>
<dbReference type="EMBL" id="AB499147">
    <property type="protein sequence ID" value="BAV13046.1"/>
    <property type="molecule type" value="Genomic_DNA"/>
</dbReference>
<keyword evidence="9" id="KW-0961">Cell wall biogenesis/degradation</keyword>
<dbReference type="AlphaFoldDB" id="A0A173MZS7"/>
<proteinExistence type="inferred from homology"/>
<evidence type="ECO:0000256" key="2">
    <source>
        <dbReference type="ARBA" id="ARBA00010980"/>
    </source>
</evidence>
<keyword evidence="10" id="KW-0624">Polysaccharide degradation</keyword>
<gene>
    <name evidence="14" type="primary">Pel1A</name>
</gene>
<dbReference type="EC" id="4.2.2.2" evidence="3"/>
<dbReference type="GO" id="GO:0000272">
    <property type="term" value="P:polysaccharide catabolic process"/>
    <property type="evidence" value="ECO:0007669"/>
    <property type="project" value="UniProtKB-KW"/>
</dbReference>
<evidence type="ECO:0000256" key="4">
    <source>
        <dbReference type="ARBA" id="ARBA00016512"/>
    </source>
</evidence>
<dbReference type="InterPro" id="IPR002105">
    <property type="entry name" value="Dockerin_1_rpt"/>
</dbReference>
<dbReference type="PANTHER" id="PTHR42970:SF1">
    <property type="entry name" value="PECTATE LYASE C-RELATED"/>
    <property type="match status" value="1"/>
</dbReference>
<dbReference type="InterPro" id="IPR052063">
    <property type="entry name" value="Polysaccharide_Lyase_1"/>
</dbReference>
<evidence type="ECO:0000256" key="7">
    <source>
        <dbReference type="ARBA" id="ARBA00023239"/>
    </source>
</evidence>
<keyword evidence="8" id="KW-0119">Carbohydrate metabolism</keyword>
<evidence type="ECO:0000256" key="8">
    <source>
        <dbReference type="ARBA" id="ARBA00023277"/>
    </source>
</evidence>
<dbReference type="InterPro" id="IPR018247">
    <property type="entry name" value="EF_Hand_1_Ca_BS"/>
</dbReference>
<name>A0A173MZS7_CLOCL</name>
<dbReference type="GO" id="GO:0030570">
    <property type="term" value="F:pectate lyase activity"/>
    <property type="evidence" value="ECO:0007669"/>
    <property type="project" value="UniProtKB-EC"/>
</dbReference>
<dbReference type="InterPro" id="IPR036439">
    <property type="entry name" value="Dockerin_dom_sf"/>
</dbReference>
<keyword evidence="6" id="KW-0325">Glycoprotein</keyword>
<evidence type="ECO:0000256" key="11">
    <source>
        <dbReference type="ARBA" id="ARBA00025679"/>
    </source>
</evidence>
<dbReference type="GO" id="GO:0004553">
    <property type="term" value="F:hydrolase activity, hydrolyzing O-glycosyl compounds"/>
    <property type="evidence" value="ECO:0007669"/>
    <property type="project" value="InterPro"/>
</dbReference>
<evidence type="ECO:0000313" key="14">
    <source>
        <dbReference type="EMBL" id="BAV13046.1"/>
    </source>
</evidence>
<dbReference type="CDD" id="cd14256">
    <property type="entry name" value="Dockerin_I"/>
    <property type="match status" value="1"/>
</dbReference>
<sequence>MLRKKTKKNAFNSKSKRNLVSTSCVLSLILGNVCAYNSSTVYAGTEPTIAFQGADGGGKYATGGRGGEVVYVTNLNDSGVGSFRDAVGTSNRIVVFAVGGTIELKSDVVVKSNVTIAGQTAPGGAGITLKNFKIGMGGSNIIMRFISSRPGERGTNADYDAFGGSDGSNSIVDHCSMGWANDEQWGLYSANDNATIQYSIVGPSNSFSYHSKGIHGFGIMLGRSNVSWHHNLIVHNVSRNFRGKVVGTSSAEFTNNIIYNWASQTAYGTLGHLNYVNNTLKKGVSTVGGHNYVSVADSGTAPENYSIYLTGNRFLNSDNSNYSTFTQNNWSGISYGTGKDESNTKSNTPFKLLVNGFDASTVPKVESSEASYDHVLEFAGAGITSTQRPAIDQQVATETKTGTGTLTGARPYAEATAEQKATIDKYKMQCGVVYQYPKAVLTGAKVDTDKDGMADEWEVARGLNPNSKTTADGKPEANGDYCGQGYANIEYYINDLTINAFPKGVVTLSPTTKVTVLGDVNKDGKLSALDLAWLKKYILGGTTLTAEQLKSADMNNDGKANALDLALMTKKILSQ</sequence>
<dbReference type="SUPFAM" id="SSF51126">
    <property type="entry name" value="Pectin lyase-like"/>
    <property type="match status" value="1"/>
</dbReference>
<evidence type="ECO:0000256" key="5">
    <source>
        <dbReference type="ARBA" id="ARBA00022723"/>
    </source>
</evidence>
<dbReference type="InterPro" id="IPR011050">
    <property type="entry name" value="Pectin_lyase_fold/virulence"/>
</dbReference>
<dbReference type="Gene3D" id="2.160.20.10">
    <property type="entry name" value="Single-stranded right-handed beta-helix, Pectin lyase-like"/>
    <property type="match status" value="1"/>
</dbReference>
<dbReference type="Pfam" id="PF00404">
    <property type="entry name" value="Dockerin_1"/>
    <property type="match status" value="1"/>
</dbReference>
<protein>
    <recommendedName>
        <fullName evidence="4">Probable pectate lyase C</fullName>
        <ecNumber evidence="3">4.2.2.2</ecNumber>
    </recommendedName>
</protein>
<organism evidence="14">
    <name type="scientific">Clostridium cellulovorans</name>
    <dbReference type="NCBI Taxonomy" id="1493"/>
    <lineage>
        <taxon>Bacteria</taxon>
        <taxon>Bacillati</taxon>
        <taxon>Bacillota</taxon>
        <taxon>Clostridia</taxon>
        <taxon>Eubacteriales</taxon>
        <taxon>Clostridiaceae</taxon>
        <taxon>Clostridium</taxon>
    </lineage>
</organism>
<dbReference type="PANTHER" id="PTHR42970">
    <property type="entry name" value="PECTATE LYASE C-RELATED"/>
    <property type="match status" value="1"/>
</dbReference>
<evidence type="ECO:0000256" key="12">
    <source>
        <dbReference type="SAM" id="SignalP"/>
    </source>
</evidence>
<reference evidence="14" key="1">
    <citation type="submission" date="2009-04" db="EMBL/GenBank/DDBJ databases">
        <title>Clostridium cellulovorans cellulosomal and noncellulosomal genes.</title>
        <authorList>
            <person name="Tamaru Y."/>
        </authorList>
    </citation>
    <scope>NUCLEOTIDE SEQUENCE</scope>
</reference>
<keyword evidence="5" id="KW-0479">Metal-binding</keyword>
<dbReference type="OMA" id="ECATFYD"/>
<dbReference type="GO" id="GO:0046872">
    <property type="term" value="F:metal ion binding"/>
    <property type="evidence" value="ECO:0007669"/>
    <property type="project" value="UniProtKB-KW"/>
</dbReference>
<dbReference type="Gene3D" id="1.10.1330.10">
    <property type="entry name" value="Dockerin domain"/>
    <property type="match status" value="1"/>
</dbReference>
<feature type="domain" description="Dockerin" evidence="13">
    <location>
        <begin position="513"/>
        <end position="575"/>
    </location>
</feature>
<comment type="catalytic activity">
    <reaction evidence="1">
        <text>Eliminative cleavage of (1-&gt;4)-alpha-D-galacturonan to give oligosaccharides with 4-deoxy-alpha-D-galact-4-enuronosyl groups at their non-reducing ends.</text>
        <dbReference type="EC" id="4.2.2.2"/>
    </reaction>
</comment>
<dbReference type="PROSITE" id="PS51766">
    <property type="entry name" value="DOCKERIN"/>
    <property type="match status" value="1"/>
</dbReference>